<keyword evidence="3" id="KW-1185">Reference proteome</keyword>
<evidence type="ECO:0000256" key="1">
    <source>
        <dbReference type="SAM" id="MobiDB-lite"/>
    </source>
</evidence>
<name>A0ABR1X696_9PEZI</name>
<feature type="compositionally biased region" description="Basic and acidic residues" evidence="1">
    <location>
        <begin position="210"/>
        <end position="220"/>
    </location>
</feature>
<sequence length="371" mass="40641">MADEVERLILAPFNEIVEKANVAIANAEGADEDVAASMLKAAQSLAKEGERALKRIEPLCDNNYEQYGTNFVDAVKEHDEIAQYRAELEDLLWDFDDYVEADEFDADKFDELQKTSRKAAPRLMDILKRMKLVEPATPALRSPTSPSFEDPFSLNGSSLAPGEEPQLIVQPSPISPNDRSMDEVEQQLSLMMRPQTVPAGNTRTLGSASDLDRSSSHRSDISTTTSEPPPPPPSANPWQVGQPPPTFASDGQMEDDSILERRPEVSAVDSPTLPVAVPAIPPRAQRQSHHRHQSHCSNENHDGVQRDEVTAQRLLASAAQPLSSPVDTESGYGQIMPMRSASIAGHRSVNTVIKLVDVEQSAAICQFIALF</sequence>
<evidence type="ECO:0000313" key="2">
    <source>
        <dbReference type="EMBL" id="KAK8090966.1"/>
    </source>
</evidence>
<organism evidence="2 3">
    <name type="scientific">Apiospora phragmitis</name>
    <dbReference type="NCBI Taxonomy" id="2905665"/>
    <lineage>
        <taxon>Eukaryota</taxon>
        <taxon>Fungi</taxon>
        <taxon>Dikarya</taxon>
        <taxon>Ascomycota</taxon>
        <taxon>Pezizomycotina</taxon>
        <taxon>Sordariomycetes</taxon>
        <taxon>Xylariomycetidae</taxon>
        <taxon>Amphisphaeriales</taxon>
        <taxon>Apiosporaceae</taxon>
        <taxon>Apiospora</taxon>
    </lineage>
</organism>
<dbReference type="Proteomes" id="UP001480595">
    <property type="component" value="Unassembled WGS sequence"/>
</dbReference>
<feature type="region of interest" description="Disordered" evidence="1">
    <location>
        <begin position="283"/>
        <end position="304"/>
    </location>
</feature>
<dbReference type="GeneID" id="92084943"/>
<accession>A0ABR1X696</accession>
<feature type="region of interest" description="Disordered" evidence="1">
    <location>
        <begin position="137"/>
        <end position="255"/>
    </location>
</feature>
<dbReference type="RefSeq" id="XP_066722512.1">
    <property type="nucleotide sequence ID" value="XM_066851880.1"/>
</dbReference>
<comment type="caution">
    <text evidence="2">The sequence shown here is derived from an EMBL/GenBank/DDBJ whole genome shotgun (WGS) entry which is preliminary data.</text>
</comment>
<proteinExistence type="predicted"/>
<protein>
    <submittedName>
        <fullName evidence="2">Uncharacterized protein</fullName>
    </submittedName>
</protein>
<gene>
    <name evidence="2" type="ORF">PG994_000471</name>
</gene>
<evidence type="ECO:0000313" key="3">
    <source>
        <dbReference type="Proteomes" id="UP001480595"/>
    </source>
</evidence>
<reference evidence="2 3" key="1">
    <citation type="submission" date="2023-01" db="EMBL/GenBank/DDBJ databases">
        <title>Analysis of 21 Apiospora genomes using comparative genomics revels a genus with tremendous synthesis potential of carbohydrate active enzymes and secondary metabolites.</title>
        <authorList>
            <person name="Sorensen T."/>
        </authorList>
    </citation>
    <scope>NUCLEOTIDE SEQUENCE [LARGE SCALE GENOMIC DNA]</scope>
    <source>
        <strain evidence="2 3">CBS 135458</strain>
    </source>
</reference>
<dbReference type="EMBL" id="JAQQWL010000001">
    <property type="protein sequence ID" value="KAK8090966.1"/>
    <property type="molecule type" value="Genomic_DNA"/>
</dbReference>